<evidence type="ECO:0000256" key="3">
    <source>
        <dbReference type="ARBA" id="ARBA00022840"/>
    </source>
</evidence>
<dbReference type="Proteomes" id="UP000032900">
    <property type="component" value="Unassembled WGS sequence"/>
</dbReference>
<evidence type="ECO:0000256" key="2">
    <source>
        <dbReference type="ARBA" id="ARBA00022741"/>
    </source>
</evidence>
<dbReference type="Pfam" id="PF10431">
    <property type="entry name" value="ClpB_D2-small"/>
    <property type="match status" value="1"/>
</dbReference>
<dbReference type="InterPro" id="IPR019489">
    <property type="entry name" value="Clp_ATPase_C"/>
</dbReference>
<dbReference type="InterPro" id="IPR050130">
    <property type="entry name" value="ClpA_ClpB"/>
</dbReference>
<protein>
    <submittedName>
        <fullName evidence="5">ClpB protein</fullName>
    </submittedName>
</protein>
<evidence type="ECO:0000313" key="5">
    <source>
        <dbReference type="EMBL" id="GAO28641.1"/>
    </source>
</evidence>
<organism evidence="5 6">
    <name type="scientific">Geofilum rubicundum JCM 15548</name>
    <dbReference type="NCBI Taxonomy" id="1236989"/>
    <lineage>
        <taxon>Bacteria</taxon>
        <taxon>Pseudomonadati</taxon>
        <taxon>Bacteroidota</taxon>
        <taxon>Bacteroidia</taxon>
        <taxon>Marinilabiliales</taxon>
        <taxon>Marinilabiliaceae</taxon>
        <taxon>Geofilum</taxon>
    </lineage>
</organism>
<keyword evidence="3" id="KW-0067">ATP-binding</keyword>
<proteinExistence type="inferred from homology"/>
<dbReference type="FunFam" id="1.10.8.60:FF:000017">
    <property type="entry name" value="ATP-dependent chaperone ClpB"/>
    <property type="match status" value="1"/>
</dbReference>
<dbReference type="PANTHER" id="PTHR11638:SF18">
    <property type="entry name" value="HEAT SHOCK PROTEIN 104"/>
    <property type="match status" value="1"/>
</dbReference>
<sequence>MVLLKQSIRPEFINRIDEIIIFTPLSKNEIREVVRLQFNGIARMLSDQGLELKITDDAIDWLASAGFDPAYGARPIKRAIQRYVLNHLSELILSEKVSNDQAIMVDVEADQLTFSN</sequence>
<evidence type="ECO:0000313" key="6">
    <source>
        <dbReference type="Proteomes" id="UP000032900"/>
    </source>
</evidence>
<dbReference type="Gene3D" id="1.10.8.60">
    <property type="match status" value="1"/>
</dbReference>
<dbReference type="SMART" id="SM01086">
    <property type="entry name" value="ClpB_D2-small"/>
    <property type="match status" value="1"/>
</dbReference>
<dbReference type="PANTHER" id="PTHR11638">
    <property type="entry name" value="ATP-DEPENDENT CLP PROTEASE"/>
    <property type="match status" value="1"/>
</dbReference>
<dbReference type="EMBL" id="BAZW01000004">
    <property type="protein sequence ID" value="GAO28641.1"/>
    <property type="molecule type" value="Genomic_DNA"/>
</dbReference>
<dbReference type="STRING" id="1236989.JCM15548_1761"/>
<dbReference type="AlphaFoldDB" id="A0A0E9LU30"/>
<feature type="domain" description="Clp ATPase C-terminal" evidence="4">
    <location>
        <begin position="25"/>
        <end position="114"/>
    </location>
</feature>
<accession>A0A0E9LU30</accession>
<dbReference type="GO" id="GO:0016887">
    <property type="term" value="F:ATP hydrolysis activity"/>
    <property type="evidence" value="ECO:0007669"/>
    <property type="project" value="TreeGrafter"/>
</dbReference>
<evidence type="ECO:0000256" key="1">
    <source>
        <dbReference type="ARBA" id="ARBA00008675"/>
    </source>
</evidence>
<evidence type="ECO:0000259" key="4">
    <source>
        <dbReference type="SMART" id="SM01086"/>
    </source>
</evidence>
<dbReference type="GO" id="GO:0005524">
    <property type="term" value="F:ATP binding"/>
    <property type="evidence" value="ECO:0007669"/>
    <property type="project" value="UniProtKB-KW"/>
</dbReference>
<comment type="similarity">
    <text evidence="1">Belongs to the ClpA/ClpB family.</text>
</comment>
<dbReference type="SUPFAM" id="SSF52540">
    <property type="entry name" value="P-loop containing nucleoside triphosphate hydrolases"/>
    <property type="match status" value="1"/>
</dbReference>
<gene>
    <name evidence="5" type="ORF">JCM15548_1761</name>
</gene>
<dbReference type="InterPro" id="IPR027417">
    <property type="entry name" value="P-loop_NTPase"/>
</dbReference>
<keyword evidence="2" id="KW-0547">Nucleotide-binding</keyword>
<dbReference type="GO" id="GO:0005737">
    <property type="term" value="C:cytoplasm"/>
    <property type="evidence" value="ECO:0007669"/>
    <property type="project" value="TreeGrafter"/>
</dbReference>
<name>A0A0E9LU30_9BACT</name>
<reference evidence="5 6" key="1">
    <citation type="journal article" date="2015" name="Microbes Environ.">
        <title>Distribution and evolution of nitrogen fixation genes in the phylum bacteroidetes.</title>
        <authorList>
            <person name="Inoue J."/>
            <person name="Oshima K."/>
            <person name="Suda W."/>
            <person name="Sakamoto M."/>
            <person name="Iino T."/>
            <person name="Noda S."/>
            <person name="Hongoh Y."/>
            <person name="Hattori M."/>
            <person name="Ohkuma M."/>
        </authorList>
    </citation>
    <scope>NUCLEOTIDE SEQUENCE [LARGE SCALE GENOMIC DNA]</scope>
    <source>
        <strain evidence="5">JCM 15548</strain>
    </source>
</reference>
<comment type="caution">
    <text evidence="5">The sequence shown here is derived from an EMBL/GenBank/DDBJ whole genome shotgun (WGS) entry which is preliminary data.</text>
</comment>
<keyword evidence="6" id="KW-1185">Reference proteome</keyword>
<dbReference type="GO" id="GO:0034605">
    <property type="term" value="P:cellular response to heat"/>
    <property type="evidence" value="ECO:0007669"/>
    <property type="project" value="TreeGrafter"/>
</dbReference>